<dbReference type="Proteomes" id="UP000190027">
    <property type="component" value="Unassembled WGS sequence"/>
</dbReference>
<keyword evidence="4" id="KW-1185">Reference proteome</keyword>
<keyword evidence="3" id="KW-0255">Endonuclease</keyword>
<dbReference type="AlphaFoldDB" id="A0A1T4WHG2"/>
<dbReference type="PANTHER" id="PTHR34477:SF1">
    <property type="entry name" value="UPF0213 PROTEIN YHBQ"/>
    <property type="match status" value="1"/>
</dbReference>
<dbReference type="InterPro" id="IPR000305">
    <property type="entry name" value="GIY-YIG_endonuc"/>
</dbReference>
<organism evidence="3 4">
    <name type="scientific">Paucidesulfovibrio gracilis DSM 16080</name>
    <dbReference type="NCBI Taxonomy" id="1121449"/>
    <lineage>
        <taxon>Bacteria</taxon>
        <taxon>Pseudomonadati</taxon>
        <taxon>Thermodesulfobacteriota</taxon>
        <taxon>Desulfovibrionia</taxon>
        <taxon>Desulfovibrionales</taxon>
        <taxon>Desulfovibrionaceae</taxon>
        <taxon>Paucidesulfovibrio</taxon>
    </lineage>
</organism>
<dbReference type="PANTHER" id="PTHR34477">
    <property type="entry name" value="UPF0213 PROTEIN YHBQ"/>
    <property type="match status" value="1"/>
</dbReference>
<dbReference type="GO" id="GO:0004519">
    <property type="term" value="F:endonuclease activity"/>
    <property type="evidence" value="ECO:0007669"/>
    <property type="project" value="UniProtKB-KW"/>
</dbReference>
<dbReference type="CDD" id="cd10456">
    <property type="entry name" value="GIY-YIG_UPF0213"/>
    <property type="match status" value="1"/>
</dbReference>
<dbReference type="Gene3D" id="3.40.1440.10">
    <property type="entry name" value="GIY-YIG endonuclease"/>
    <property type="match status" value="1"/>
</dbReference>
<name>A0A1T4WHG2_9BACT</name>
<sequence>MPPKPWYVYLLRCADDTLYCGISNDVPRRVETHNAGTGAKYTRSRRPVRLVASCICEDKSAALRLERHIKRLPRRKKQAALQQAAKEITPCRT</sequence>
<comment type="similarity">
    <text evidence="1">Belongs to the UPF0213 family.</text>
</comment>
<evidence type="ECO:0000313" key="4">
    <source>
        <dbReference type="Proteomes" id="UP000190027"/>
    </source>
</evidence>
<dbReference type="PROSITE" id="PS50164">
    <property type="entry name" value="GIY_YIG"/>
    <property type="match status" value="1"/>
</dbReference>
<feature type="domain" description="GIY-YIG" evidence="2">
    <location>
        <begin position="4"/>
        <end position="79"/>
    </location>
</feature>
<dbReference type="InterPro" id="IPR035901">
    <property type="entry name" value="GIY-YIG_endonuc_sf"/>
</dbReference>
<dbReference type="RefSeq" id="WP_078716447.1">
    <property type="nucleotide sequence ID" value="NZ_FUYC01000003.1"/>
</dbReference>
<accession>A0A1T4WHG2</accession>
<gene>
    <name evidence="3" type="ORF">SAMN02745704_00865</name>
</gene>
<protein>
    <submittedName>
        <fullName evidence="3">Putative endonuclease</fullName>
    </submittedName>
</protein>
<dbReference type="OrthoDB" id="287318at2"/>
<keyword evidence="3" id="KW-0378">Hydrolase</keyword>
<dbReference type="EMBL" id="FUYC01000003">
    <property type="protein sequence ID" value="SKA76730.1"/>
    <property type="molecule type" value="Genomic_DNA"/>
</dbReference>
<dbReference type="Pfam" id="PF01541">
    <property type="entry name" value="GIY-YIG"/>
    <property type="match status" value="1"/>
</dbReference>
<reference evidence="3 4" key="1">
    <citation type="submission" date="2017-02" db="EMBL/GenBank/DDBJ databases">
        <authorList>
            <person name="Peterson S.W."/>
        </authorList>
    </citation>
    <scope>NUCLEOTIDE SEQUENCE [LARGE SCALE GENOMIC DNA]</scope>
    <source>
        <strain evidence="3 4">DSM 16080</strain>
    </source>
</reference>
<proteinExistence type="inferred from homology"/>
<evidence type="ECO:0000256" key="1">
    <source>
        <dbReference type="ARBA" id="ARBA00007435"/>
    </source>
</evidence>
<dbReference type="STRING" id="1121449.SAMN02745704_00865"/>
<dbReference type="SUPFAM" id="SSF82771">
    <property type="entry name" value="GIY-YIG endonuclease"/>
    <property type="match status" value="1"/>
</dbReference>
<evidence type="ECO:0000259" key="2">
    <source>
        <dbReference type="PROSITE" id="PS50164"/>
    </source>
</evidence>
<keyword evidence="3" id="KW-0540">Nuclease</keyword>
<evidence type="ECO:0000313" key="3">
    <source>
        <dbReference type="EMBL" id="SKA76730.1"/>
    </source>
</evidence>
<dbReference type="InterPro" id="IPR050190">
    <property type="entry name" value="UPF0213_domain"/>
</dbReference>